<evidence type="ECO:0000313" key="7">
    <source>
        <dbReference type="Proteomes" id="UP000838763"/>
    </source>
</evidence>
<feature type="domain" description="Major facilitator superfamily (MFS) profile" evidence="5">
    <location>
        <begin position="96"/>
        <end position="284"/>
    </location>
</feature>
<dbReference type="Pfam" id="PF07690">
    <property type="entry name" value="MFS_1"/>
    <property type="match status" value="1"/>
</dbReference>
<gene>
    <name evidence="6" type="ORF">PPNO1_LOCUS3078</name>
</gene>
<dbReference type="GO" id="GO:0016020">
    <property type="term" value="C:membrane"/>
    <property type="evidence" value="ECO:0007669"/>
    <property type="project" value="UniProtKB-SubCell"/>
</dbReference>
<feature type="transmembrane region" description="Helical" evidence="4">
    <location>
        <begin position="222"/>
        <end position="246"/>
    </location>
</feature>
<evidence type="ECO:0000259" key="5">
    <source>
        <dbReference type="PROSITE" id="PS50850"/>
    </source>
</evidence>
<dbReference type="InterPro" id="IPR036259">
    <property type="entry name" value="MFS_trans_sf"/>
</dbReference>
<comment type="similarity">
    <text evidence="2">Belongs to the major facilitator superfamily. Monocarboxylate porter (TC 2.A.1.13) family.</text>
</comment>
<sequence>MPSDKSINTLAHASAGPDPEKAHGRDGFGSDHHLGRRHADDEDGDDVEETDDDHDSESTRAGEIQPVQSRSQSIINRVLSTRSIDPGPPPDGGWSAWITALCAHLIVMNSWGFINSFGIFQTYYAEILDMPPSTISWIGSIQVFLLFSIGTLTGRITDAGYFRPVLIAGSALQVLGIFSASFASTYAQFFLAQGVCMGLANGFVFCPTIATLSTYFSSKRSLAIGIGACGSATGGIIFPLIARFLIPRAGLLTLRTIGFVQLVALVFCNFFLKPRVPPQGRAPG</sequence>
<comment type="caution">
    <text evidence="6">The sequence shown here is derived from an EMBL/GenBank/DDBJ whole genome shotgun (WGS) entry which is preliminary data.</text>
</comment>
<keyword evidence="4" id="KW-0812">Transmembrane</keyword>
<feature type="transmembrane region" description="Helical" evidence="4">
    <location>
        <begin position="189"/>
        <end position="210"/>
    </location>
</feature>
<evidence type="ECO:0000313" key="6">
    <source>
        <dbReference type="EMBL" id="CAI4213331.1"/>
    </source>
</evidence>
<feature type="compositionally biased region" description="Basic and acidic residues" evidence="3">
    <location>
        <begin position="18"/>
        <end position="40"/>
    </location>
</feature>
<feature type="transmembrane region" description="Helical" evidence="4">
    <location>
        <begin position="165"/>
        <end position="183"/>
    </location>
</feature>
<dbReference type="InterPro" id="IPR050327">
    <property type="entry name" value="Proton-linked_MCT"/>
</dbReference>
<evidence type="ECO:0000256" key="3">
    <source>
        <dbReference type="SAM" id="MobiDB-lite"/>
    </source>
</evidence>
<accession>A0A9P1M9H6</accession>
<organism evidence="6 7">
    <name type="scientific">Parascedosporium putredinis</name>
    <dbReference type="NCBI Taxonomy" id="1442378"/>
    <lineage>
        <taxon>Eukaryota</taxon>
        <taxon>Fungi</taxon>
        <taxon>Dikarya</taxon>
        <taxon>Ascomycota</taxon>
        <taxon>Pezizomycotina</taxon>
        <taxon>Sordariomycetes</taxon>
        <taxon>Hypocreomycetidae</taxon>
        <taxon>Microascales</taxon>
        <taxon>Microascaceae</taxon>
        <taxon>Parascedosporium</taxon>
    </lineage>
</organism>
<keyword evidence="7" id="KW-1185">Reference proteome</keyword>
<dbReference type="Gene3D" id="1.20.1250.20">
    <property type="entry name" value="MFS general substrate transporter like domains"/>
    <property type="match status" value="1"/>
</dbReference>
<evidence type="ECO:0000256" key="4">
    <source>
        <dbReference type="SAM" id="Phobius"/>
    </source>
</evidence>
<dbReference type="OrthoDB" id="5212574at2759"/>
<keyword evidence="4" id="KW-1133">Transmembrane helix</keyword>
<feature type="compositionally biased region" description="Polar residues" evidence="3">
    <location>
        <begin position="1"/>
        <end position="11"/>
    </location>
</feature>
<dbReference type="PANTHER" id="PTHR11360">
    <property type="entry name" value="MONOCARBOXYLATE TRANSPORTER"/>
    <property type="match status" value="1"/>
</dbReference>
<proteinExistence type="inferred from homology"/>
<dbReference type="InterPro" id="IPR020846">
    <property type="entry name" value="MFS_dom"/>
</dbReference>
<comment type="subcellular location">
    <subcellularLocation>
        <location evidence="1">Membrane</location>
        <topology evidence="1">Multi-pass membrane protein</topology>
    </subcellularLocation>
</comment>
<keyword evidence="4" id="KW-0472">Membrane</keyword>
<feature type="transmembrane region" description="Helical" evidence="4">
    <location>
        <begin position="252"/>
        <end position="272"/>
    </location>
</feature>
<feature type="region of interest" description="Disordered" evidence="3">
    <location>
        <begin position="1"/>
        <end position="70"/>
    </location>
</feature>
<feature type="transmembrane region" description="Helical" evidence="4">
    <location>
        <begin position="134"/>
        <end position="153"/>
    </location>
</feature>
<feature type="transmembrane region" description="Helical" evidence="4">
    <location>
        <begin position="94"/>
        <end position="114"/>
    </location>
</feature>
<dbReference type="EMBL" id="CALLCH030000008">
    <property type="protein sequence ID" value="CAI4213331.1"/>
    <property type="molecule type" value="Genomic_DNA"/>
</dbReference>
<feature type="compositionally biased region" description="Acidic residues" evidence="3">
    <location>
        <begin position="41"/>
        <end position="55"/>
    </location>
</feature>
<reference evidence="6" key="1">
    <citation type="submission" date="2022-11" db="EMBL/GenBank/DDBJ databases">
        <authorList>
            <person name="Scott C."/>
            <person name="Bruce N."/>
        </authorList>
    </citation>
    <scope>NUCLEOTIDE SEQUENCE</scope>
</reference>
<dbReference type="PANTHER" id="PTHR11360:SF130">
    <property type="entry name" value="MAJOR FACILITATOR SUPERFAMILY (MFS) PROFILE DOMAIN-CONTAINING PROTEIN-RELATED"/>
    <property type="match status" value="1"/>
</dbReference>
<dbReference type="AlphaFoldDB" id="A0A9P1M9H6"/>
<protein>
    <recommendedName>
        <fullName evidence="5">Major facilitator superfamily (MFS) profile domain-containing protein</fullName>
    </recommendedName>
</protein>
<evidence type="ECO:0000256" key="2">
    <source>
        <dbReference type="ARBA" id="ARBA00006727"/>
    </source>
</evidence>
<name>A0A9P1M9H6_9PEZI</name>
<dbReference type="SUPFAM" id="SSF103473">
    <property type="entry name" value="MFS general substrate transporter"/>
    <property type="match status" value="1"/>
</dbReference>
<dbReference type="Proteomes" id="UP000838763">
    <property type="component" value="Unassembled WGS sequence"/>
</dbReference>
<dbReference type="GO" id="GO:0022857">
    <property type="term" value="F:transmembrane transporter activity"/>
    <property type="evidence" value="ECO:0007669"/>
    <property type="project" value="InterPro"/>
</dbReference>
<evidence type="ECO:0000256" key="1">
    <source>
        <dbReference type="ARBA" id="ARBA00004141"/>
    </source>
</evidence>
<dbReference type="PROSITE" id="PS50850">
    <property type="entry name" value="MFS"/>
    <property type="match status" value="1"/>
</dbReference>
<dbReference type="InterPro" id="IPR011701">
    <property type="entry name" value="MFS"/>
</dbReference>